<name>A0ABR7SY69_HELCL</name>
<sequence>MNYNTQDYLYGQMAQKERNDLEIKLLSIYDKYVEFKRVKESLEDEIMSLNSLPDKVLEMQSLMSEKKSKFKFKEYLHDVLHHVWIDQHYLDFTFCHPFGGMKEAHTFDVSTGYY</sequence>
<keyword evidence="2" id="KW-1185">Reference proteome</keyword>
<proteinExistence type="predicted"/>
<reference evidence="1 2" key="1">
    <citation type="submission" date="2020-07" db="EMBL/GenBank/DDBJ databases">
        <title>Draft whole-genome sequence of Heliobacterium chlorum DSM 3682, type strain.</title>
        <authorList>
            <person name="Kyndt J.A."/>
            <person name="Meyer T.E."/>
            <person name="Imhoff J.F."/>
        </authorList>
    </citation>
    <scope>NUCLEOTIDE SEQUENCE [LARGE SCALE GENOMIC DNA]</scope>
    <source>
        <strain evidence="1 2">DSM 3682</strain>
    </source>
</reference>
<gene>
    <name evidence="1" type="ORF">H1S01_03000</name>
</gene>
<dbReference type="Proteomes" id="UP000617402">
    <property type="component" value="Unassembled WGS sequence"/>
</dbReference>
<dbReference type="RefSeq" id="WP_188038639.1">
    <property type="nucleotide sequence ID" value="NZ_JACVHF010000002.1"/>
</dbReference>
<accession>A0ABR7SY69</accession>
<comment type="caution">
    <text evidence="1">The sequence shown here is derived from an EMBL/GenBank/DDBJ whole genome shotgun (WGS) entry which is preliminary data.</text>
</comment>
<organism evidence="1 2">
    <name type="scientific">Heliobacterium chlorum</name>
    <dbReference type="NCBI Taxonomy" id="2698"/>
    <lineage>
        <taxon>Bacteria</taxon>
        <taxon>Bacillati</taxon>
        <taxon>Bacillota</taxon>
        <taxon>Clostridia</taxon>
        <taxon>Eubacteriales</taxon>
        <taxon>Heliobacteriaceae</taxon>
        <taxon>Heliobacterium</taxon>
    </lineage>
</organism>
<evidence type="ECO:0000313" key="1">
    <source>
        <dbReference type="EMBL" id="MBC9783478.1"/>
    </source>
</evidence>
<protein>
    <submittedName>
        <fullName evidence="1">Uncharacterized protein</fullName>
    </submittedName>
</protein>
<dbReference type="EMBL" id="JACVHF010000002">
    <property type="protein sequence ID" value="MBC9783478.1"/>
    <property type="molecule type" value="Genomic_DNA"/>
</dbReference>
<evidence type="ECO:0000313" key="2">
    <source>
        <dbReference type="Proteomes" id="UP000617402"/>
    </source>
</evidence>